<dbReference type="STRING" id="80966.ENSAPOP00000025663"/>
<feature type="domain" description="AIG1-type G" evidence="3">
    <location>
        <begin position="47"/>
        <end position="78"/>
    </location>
</feature>
<dbReference type="Pfam" id="PF04548">
    <property type="entry name" value="AIG1"/>
    <property type="match status" value="1"/>
</dbReference>
<comment type="similarity">
    <text evidence="1">Belongs to the TRAFAC class TrmE-Era-EngA-EngB-Septin-like GTPase superfamily. AIG1/Toc34/Toc159-like paraseptin GTPase family. IAN subfamily.</text>
</comment>
<reference evidence="4" key="2">
    <citation type="submission" date="2025-09" db="UniProtKB">
        <authorList>
            <consortium name="Ensembl"/>
        </authorList>
    </citation>
    <scope>IDENTIFICATION</scope>
</reference>
<keyword evidence="2" id="KW-0547">Nucleotide-binding</keyword>
<name>A0A3Q1G6R8_9TELE</name>
<dbReference type="SUPFAM" id="SSF52540">
    <property type="entry name" value="P-loop containing nucleoside triphosphate hydrolases"/>
    <property type="match status" value="1"/>
</dbReference>
<evidence type="ECO:0000256" key="1">
    <source>
        <dbReference type="ARBA" id="ARBA00008535"/>
    </source>
</evidence>
<evidence type="ECO:0000256" key="2">
    <source>
        <dbReference type="ARBA" id="ARBA00022741"/>
    </source>
</evidence>
<evidence type="ECO:0000313" key="5">
    <source>
        <dbReference type="Proteomes" id="UP000257200"/>
    </source>
</evidence>
<protein>
    <recommendedName>
        <fullName evidence="3">AIG1-type G domain-containing protein</fullName>
    </recommendedName>
</protein>
<accession>A0A3Q1G6R8</accession>
<organism evidence="4 5">
    <name type="scientific">Acanthochromis polyacanthus</name>
    <name type="common">spiny chromis</name>
    <dbReference type="NCBI Taxonomy" id="80966"/>
    <lineage>
        <taxon>Eukaryota</taxon>
        <taxon>Metazoa</taxon>
        <taxon>Chordata</taxon>
        <taxon>Craniata</taxon>
        <taxon>Vertebrata</taxon>
        <taxon>Euteleostomi</taxon>
        <taxon>Actinopterygii</taxon>
        <taxon>Neopterygii</taxon>
        <taxon>Teleostei</taxon>
        <taxon>Neoteleostei</taxon>
        <taxon>Acanthomorphata</taxon>
        <taxon>Ovalentaria</taxon>
        <taxon>Pomacentridae</taxon>
        <taxon>Acanthochromis</taxon>
    </lineage>
</organism>
<reference evidence="4" key="1">
    <citation type="submission" date="2025-08" db="UniProtKB">
        <authorList>
            <consortium name="Ensembl"/>
        </authorList>
    </citation>
    <scope>IDENTIFICATION</scope>
</reference>
<dbReference type="GeneTree" id="ENSGT00940000182458"/>
<keyword evidence="5" id="KW-1185">Reference proteome</keyword>
<dbReference type="Gene3D" id="3.40.50.300">
    <property type="entry name" value="P-loop containing nucleotide triphosphate hydrolases"/>
    <property type="match status" value="1"/>
</dbReference>
<evidence type="ECO:0000313" key="4">
    <source>
        <dbReference type="Ensembl" id="ENSAPOP00000025663.1"/>
    </source>
</evidence>
<dbReference type="InterPro" id="IPR027417">
    <property type="entry name" value="P-loop_NTPase"/>
</dbReference>
<evidence type="ECO:0000259" key="3">
    <source>
        <dbReference type="Pfam" id="PF04548"/>
    </source>
</evidence>
<proteinExistence type="inferred from homology"/>
<sequence length="87" mass="9206">MSYLSGRYFRASWRGEVSELHDLSTGVPQGSVLSPLFFSLYTTSLDLRLVLVGRTGSGKNTSGNIILGRDAFSTGGAAVSSSSGNMR</sequence>
<dbReference type="InParanoid" id="A0A3Q1G6R8"/>
<dbReference type="InterPro" id="IPR006703">
    <property type="entry name" value="G_AIG1"/>
</dbReference>
<dbReference type="Ensembl" id="ENSAPOT00000005668.1">
    <property type="protein sequence ID" value="ENSAPOP00000025663.1"/>
    <property type="gene ID" value="ENSAPOG00000008891.1"/>
</dbReference>
<dbReference type="GO" id="GO:0005525">
    <property type="term" value="F:GTP binding"/>
    <property type="evidence" value="ECO:0007669"/>
    <property type="project" value="InterPro"/>
</dbReference>
<dbReference type="AlphaFoldDB" id="A0A3Q1G6R8"/>
<dbReference type="Proteomes" id="UP000257200">
    <property type="component" value="Unplaced"/>
</dbReference>